<gene>
    <name evidence="2" type="ORF">JZM24_16280</name>
</gene>
<sequence>MALQWAFPHGGVASSAPSAGSRAADVDDTPPPLPPKRRSRAVVSSRPARAASSAPSAGPRAAGVEDLPPPLPPKRRSRAVVSSRPARAAPSAAAKVSATARFDKMMDWLGREGRRGVAYRLPADQQHRAVTPLVGQLFHAMDTEQVSELYDALLALIDRWPPLLQPAVLQDLSEQAFGHLPEQRLAEHCQRWLNRLSGLAPLAKDDLLEHIATHFAAVPADDGLAVFQRLVELSRNAPRPILSLLARRLEGLPTALRNLAQQILLGCPYLAADVRQELNAAQQAAAAAGSGAASVDSGIGSIAT</sequence>
<evidence type="ECO:0000313" key="2">
    <source>
        <dbReference type="EMBL" id="MBT9433279.1"/>
    </source>
</evidence>
<comment type="caution">
    <text evidence="2">The sequence shown here is derived from an EMBL/GenBank/DDBJ whole genome shotgun (WGS) entry which is preliminary data.</text>
</comment>
<feature type="compositionally biased region" description="Low complexity" evidence="1">
    <location>
        <begin position="79"/>
        <end position="93"/>
    </location>
</feature>
<reference evidence="2 3" key="1">
    <citation type="journal article" date="2021" name="Genome Biol. Evol.">
        <title>The evolution of interdependence in a four-way mealybug symbiosis.</title>
        <authorList>
            <person name="Garber A.I."/>
            <person name="Kupper M."/>
            <person name="Laetsch D.R."/>
            <person name="Weldon S.R."/>
            <person name="Ladinsky M.S."/>
            <person name="Bjorkman P.J."/>
            <person name="McCutcheon J.P."/>
        </authorList>
    </citation>
    <scope>NUCLEOTIDE SEQUENCE [LARGE SCALE GENOMIC DNA]</scope>
    <source>
        <strain evidence="2">SOD</strain>
    </source>
</reference>
<protein>
    <submittedName>
        <fullName evidence="2">Uncharacterized protein</fullName>
    </submittedName>
</protein>
<keyword evidence="3" id="KW-1185">Reference proteome</keyword>
<name>A0ABS5YEB1_9GAMM</name>
<dbReference type="RefSeq" id="WP_215670981.1">
    <property type="nucleotide sequence ID" value="NZ_JAFJYC010000002.1"/>
</dbReference>
<organism evidence="2 3">
    <name type="scientific">Candidatus Sodalis endolongispinus</name>
    <dbReference type="NCBI Taxonomy" id="2812662"/>
    <lineage>
        <taxon>Bacteria</taxon>
        <taxon>Pseudomonadati</taxon>
        <taxon>Pseudomonadota</taxon>
        <taxon>Gammaproteobacteria</taxon>
        <taxon>Enterobacterales</taxon>
        <taxon>Bruguierivoracaceae</taxon>
        <taxon>Sodalis</taxon>
    </lineage>
</organism>
<evidence type="ECO:0000313" key="3">
    <source>
        <dbReference type="Proteomes" id="UP000811282"/>
    </source>
</evidence>
<dbReference type="EMBL" id="JAFJYC010000002">
    <property type="protein sequence ID" value="MBT9433279.1"/>
    <property type="molecule type" value="Genomic_DNA"/>
</dbReference>
<evidence type="ECO:0000256" key="1">
    <source>
        <dbReference type="SAM" id="MobiDB-lite"/>
    </source>
</evidence>
<accession>A0ABS5YEB1</accession>
<feature type="compositionally biased region" description="Low complexity" evidence="1">
    <location>
        <begin position="41"/>
        <end position="64"/>
    </location>
</feature>
<feature type="compositionally biased region" description="Low complexity" evidence="1">
    <location>
        <begin position="10"/>
        <end position="23"/>
    </location>
</feature>
<feature type="region of interest" description="Disordered" evidence="1">
    <location>
        <begin position="1"/>
        <end position="93"/>
    </location>
</feature>
<proteinExistence type="predicted"/>
<dbReference type="Proteomes" id="UP000811282">
    <property type="component" value="Unassembled WGS sequence"/>
</dbReference>